<dbReference type="EMBL" id="CACSIP010000057">
    <property type="protein sequence ID" value="CAA0135766.1"/>
    <property type="molecule type" value="Genomic_DNA"/>
</dbReference>
<gene>
    <name evidence="5" type="primary">iolG_1</name>
    <name evidence="6" type="synonym">iolG_3</name>
    <name evidence="5" type="ORF">AELLOGFF_01914</name>
    <name evidence="6" type="ORF">AELLOGFF_06404</name>
</gene>
<feature type="domain" description="GFO/IDH/MocA-like oxidoreductase" evidence="4">
    <location>
        <begin position="127"/>
        <end position="243"/>
    </location>
</feature>
<keyword evidence="2 5" id="KW-0560">Oxidoreductase</keyword>
<dbReference type="SUPFAM" id="SSF51735">
    <property type="entry name" value="NAD(P)-binding Rossmann-fold domains"/>
    <property type="match status" value="1"/>
</dbReference>
<dbReference type="InterPro" id="IPR055170">
    <property type="entry name" value="GFO_IDH_MocA-like_dom"/>
</dbReference>
<evidence type="ECO:0000259" key="3">
    <source>
        <dbReference type="Pfam" id="PF01408"/>
    </source>
</evidence>
<dbReference type="Proteomes" id="UP000430146">
    <property type="component" value="Unassembled WGS sequence"/>
</dbReference>
<sequence length="342" mass="36067">MTTLGLIGLGRIGAFHAETLTNLPDVSGLVITDERLDVVKEAAAKYGATPADSVEELLSSGVDGVVVAAATPAHAELTLAAVDRGLPTFCEKPIAASAAESARVAEVIARSGVPVQVGYQRRFDTAFAAVKRAVEDGSLGALHTVRSTTMDPAPPPMDYIKGSGGIFRDCAVHDFDVLCWITGQNAVEVYATGSVQGDPLFTEYGDVDTAAIVVRFDGGALGVVSAARYNGRGYDCRLEAHGFDDTVVAGWDQGAPVRNGDPRFSSPNDFPTGPPHHFFMDRFTEAFRTELSGFVDVVRGGPNRGATVADAVEVAWIAEAATESLRRGVPVSLESVRKETQK</sequence>
<dbReference type="AlphaFoldDB" id="A0A5S9R8B5"/>
<name>A0A5S9R8B5_MYCVN</name>
<evidence type="ECO:0000256" key="1">
    <source>
        <dbReference type="ARBA" id="ARBA00010928"/>
    </source>
</evidence>
<dbReference type="Pfam" id="PF01408">
    <property type="entry name" value="GFO_IDH_MocA"/>
    <property type="match status" value="1"/>
</dbReference>
<reference evidence="5 7" key="1">
    <citation type="submission" date="2019-11" db="EMBL/GenBank/DDBJ databases">
        <authorList>
            <person name="Holert J."/>
        </authorList>
    </citation>
    <scope>NUCLEOTIDE SEQUENCE [LARGE SCALE GENOMIC DNA]</scope>
    <source>
        <strain evidence="5">BC8_1</strain>
    </source>
</reference>
<evidence type="ECO:0000313" key="6">
    <source>
        <dbReference type="EMBL" id="CAA0135766.1"/>
    </source>
</evidence>
<dbReference type="OrthoDB" id="256869at2"/>
<evidence type="ECO:0000256" key="2">
    <source>
        <dbReference type="ARBA" id="ARBA00023002"/>
    </source>
</evidence>
<dbReference type="GO" id="GO:0000166">
    <property type="term" value="F:nucleotide binding"/>
    <property type="evidence" value="ECO:0007669"/>
    <property type="project" value="InterPro"/>
</dbReference>
<comment type="similarity">
    <text evidence="1">Belongs to the Gfo/Idh/MocA family.</text>
</comment>
<keyword evidence="7" id="KW-1185">Reference proteome</keyword>
<organism evidence="5 7">
    <name type="scientific">Mycolicibacterium vanbaalenii</name>
    <name type="common">Mycobacterium vanbaalenii</name>
    <dbReference type="NCBI Taxonomy" id="110539"/>
    <lineage>
        <taxon>Bacteria</taxon>
        <taxon>Bacillati</taxon>
        <taxon>Actinomycetota</taxon>
        <taxon>Actinomycetes</taxon>
        <taxon>Mycobacteriales</taxon>
        <taxon>Mycobacteriaceae</taxon>
        <taxon>Mycolicibacterium</taxon>
    </lineage>
</organism>
<dbReference type="InterPro" id="IPR036291">
    <property type="entry name" value="NAD(P)-bd_dom_sf"/>
</dbReference>
<dbReference type="PANTHER" id="PTHR42840">
    <property type="entry name" value="NAD(P)-BINDING ROSSMANN-FOLD SUPERFAMILY PROTEIN-RELATED"/>
    <property type="match status" value="1"/>
</dbReference>
<evidence type="ECO:0000313" key="7">
    <source>
        <dbReference type="Proteomes" id="UP000430146"/>
    </source>
</evidence>
<dbReference type="GO" id="GO:0050112">
    <property type="term" value="F:inositol 2-dehydrogenase (NAD+) activity"/>
    <property type="evidence" value="ECO:0007669"/>
    <property type="project" value="UniProtKB-EC"/>
</dbReference>
<dbReference type="Gene3D" id="3.40.50.720">
    <property type="entry name" value="NAD(P)-binding Rossmann-like Domain"/>
    <property type="match status" value="1"/>
</dbReference>
<dbReference type="RefSeq" id="WP_159234918.1">
    <property type="nucleotide sequence ID" value="NZ_CACSIP010000056.1"/>
</dbReference>
<evidence type="ECO:0000313" key="5">
    <source>
        <dbReference type="EMBL" id="CAA0134899.1"/>
    </source>
</evidence>
<dbReference type="InterPro" id="IPR000683">
    <property type="entry name" value="Gfo/Idh/MocA-like_OxRdtase_N"/>
</dbReference>
<feature type="domain" description="Gfo/Idh/MocA-like oxidoreductase N-terminal" evidence="3">
    <location>
        <begin position="4"/>
        <end position="119"/>
    </location>
</feature>
<dbReference type="EMBL" id="CACSIP010000056">
    <property type="protein sequence ID" value="CAA0134899.1"/>
    <property type="molecule type" value="Genomic_DNA"/>
</dbReference>
<dbReference type="Gene3D" id="3.30.360.10">
    <property type="entry name" value="Dihydrodipicolinate Reductase, domain 2"/>
    <property type="match status" value="1"/>
</dbReference>
<proteinExistence type="inferred from homology"/>
<dbReference type="Pfam" id="PF22725">
    <property type="entry name" value="GFO_IDH_MocA_C3"/>
    <property type="match status" value="1"/>
</dbReference>
<accession>A0A5S9R8B5</accession>
<dbReference type="PANTHER" id="PTHR42840:SF3">
    <property type="entry name" value="BINDING ROSSMANN FOLD OXIDOREDUCTASE, PUTATIVE (AFU_ORTHOLOGUE AFUA_2G10240)-RELATED"/>
    <property type="match status" value="1"/>
</dbReference>
<dbReference type="SUPFAM" id="SSF55347">
    <property type="entry name" value="Glyceraldehyde-3-phosphate dehydrogenase-like, C-terminal domain"/>
    <property type="match status" value="1"/>
</dbReference>
<protein>
    <submittedName>
        <fullName evidence="5">Myo-inositol 2-dehydrogenase</fullName>
        <ecNumber evidence="5">1.1.1.18</ecNumber>
    </submittedName>
</protein>
<dbReference type="EC" id="1.1.1.18" evidence="5"/>
<evidence type="ECO:0000259" key="4">
    <source>
        <dbReference type="Pfam" id="PF22725"/>
    </source>
</evidence>